<keyword evidence="7" id="KW-0732">Signal</keyword>
<evidence type="ECO:0000256" key="1">
    <source>
        <dbReference type="ARBA" id="ARBA00009995"/>
    </source>
</evidence>
<evidence type="ECO:0000256" key="7">
    <source>
        <dbReference type="SAM" id="SignalP"/>
    </source>
</evidence>
<evidence type="ECO:0000256" key="6">
    <source>
        <dbReference type="SAM" id="Phobius"/>
    </source>
</evidence>
<sequence length="431" mass="49445">MLKLILLTVALNIGFSNSIEVCLFASCGCHSHDVMMRNVGKDIEEDANISWVQSSIFEFGFGLFQVPKHWNQVRTYDYDANGSALNWYINVPIDFGRPWDIRGIITYLSILIRNQKVCRKMVQSQAFRSFKQRNIVLKCRNPNFTITLMASLLNSTTVQYSNWPIADGYLTSFNVPANPSYVAKTLTPFSLLSKNCFKFVKNKALVYQSIILQIDVFDIEAKQIIYGSRSGILFEPVRPISNRIKHFGCPSYMPSKLLKMILTTLGEVNHLVIWQTNSDTKTYLVNQTIPSNVVICSWVPMKYLLAHRNILYIVTHGGINTINELLFYGVPIIGIPLQVNNFYYSDIIVSIKVSVNCCQCQINLHSSNSELRHYSDSQRFWLQWAARHGVALRKNGRKYFDLFYRSSFDYFAVPQLASIFLIVVTLFCVVY</sequence>
<dbReference type="InterPro" id="IPR002213">
    <property type="entry name" value="UDP_glucos_trans"/>
</dbReference>
<dbReference type="WBParaSite" id="SMUV_0000347001-mRNA-1">
    <property type="protein sequence ID" value="SMUV_0000347001-mRNA-1"/>
    <property type="gene ID" value="SMUV_0000347001"/>
</dbReference>
<accession>A0A158R4I2</accession>
<evidence type="ECO:0000256" key="2">
    <source>
        <dbReference type="ARBA" id="ARBA00012544"/>
    </source>
</evidence>
<dbReference type="GO" id="GO:0015020">
    <property type="term" value="F:glucuronosyltransferase activity"/>
    <property type="evidence" value="ECO:0007669"/>
    <property type="project" value="UniProtKB-EC"/>
</dbReference>
<evidence type="ECO:0000256" key="4">
    <source>
        <dbReference type="ARBA" id="ARBA00022679"/>
    </source>
</evidence>
<comment type="similarity">
    <text evidence="1">Belongs to the UDP-glycosyltransferase family.</text>
</comment>
<dbReference type="Gene3D" id="3.40.50.2000">
    <property type="entry name" value="Glycogen Phosphorylase B"/>
    <property type="match status" value="1"/>
</dbReference>
<dbReference type="Proteomes" id="UP000046393">
    <property type="component" value="Unplaced"/>
</dbReference>
<organism evidence="8 9">
    <name type="scientific">Syphacia muris</name>
    <dbReference type="NCBI Taxonomy" id="451379"/>
    <lineage>
        <taxon>Eukaryota</taxon>
        <taxon>Metazoa</taxon>
        <taxon>Ecdysozoa</taxon>
        <taxon>Nematoda</taxon>
        <taxon>Chromadorea</taxon>
        <taxon>Rhabditida</taxon>
        <taxon>Spirurina</taxon>
        <taxon>Oxyuridomorpha</taxon>
        <taxon>Oxyuroidea</taxon>
        <taxon>Oxyuridae</taxon>
        <taxon>Syphacia</taxon>
    </lineage>
</organism>
<dbReference type="Pfam" id="PF00201">
    <property type="entry name" value="UDPGT"/>
    <property type="match status" value="1"/>
</dbReference>
<feature type="chain" id="PRO_5007631443" description="glucuronosyltransferase" evidence="7">
    <location>
        <begin position="19"/>
        <end position="431"/>
    </location>
</feature>
<proteinExistence type="inferred from homology"/>
<evidence type="ECO:0000256" key="3">
    <source>
        <dbReference type="ARBA" id="ARBA00022676"/>
    </source>
</evidence>
<dbReference type="PANTHER" id="PTHR48043">
    <property type="entry name" value="EG:EG0003.4 PROTEIN-RELATED"/>
    <property type="match status" value="1"/>
</dbReference>
<comment type="catalytic activity">
    <reaction evidence="5">
        <text>glucuronate acceptor + UDP-alpha-D-glucuronate = acceptor beta-D-glucuronoside + UDP + H(+)</text>
        <dbReference type="Rhea" id="RHEA:21032"/>
        <dbReference type="ChEBI" id="CHEBI:15378"/>
        <dbReference type="ChEBI" id="CHEBI:58052"/>
        <dbReference type="ChEBI" id="CHEBI:58223"/>
        <dbReference type="ChEBI" id="CHEBI:132367"/>
        <dbReference type="ChEBI" id="CHEBI:132368"/>
        <dbReference type="EC" id="2.4.1.17"/>
    </reaction>
</comment>
<reference evidence="9" key="1">
    <citation type="submission" date="2016-04" db="UniProtKB">
        <authorList>
            <consortium name="WormBaseParasite"/>
        </authorList>
    </citation>
    <scope>IDENTIFICATION</scope>
</reference>
<keyword evidence="6" id="KW-0812">Transmembrane</keyword>
<keyword evidence="6" id="KW-1133">Transmembrane helix</keyword>
<evidence type="ECO:0000313" key="9">
    <source>
        <dbReference type="WBParaSite" id="SMUV_0000347001-mRNA-1"/>
    </source>
</evidence>
<keyword evidence="6" id="KW-0472">Membrane</keyword>
<keyword evidence="8" id="KW-1185">Reference proteome</keyword>
<feature type="transmembrane region" description="Helical" evidence="6">
    <location>
        <begin position="410"/>
        <end position="430"/>
    </location>
</feature>
<dbReference type="SUPFAM" id="SSF53756">
    <property type="entry name" value="UDP-Glycosyltransferase/glycogen phosphorylase"/>
    <property type="match status" value="1"/>
</dbReference>
<dbReference type="STRING" id="451379.A0A158R4I2"/>
<feature type="signal peptide" evidence="7">
    <location>
        <begin position="1"/>
        <end position="18"/>
    </location>
</feature>
<dbReference type="AlphaFoldDB" id="A0A158R4I2"/>
<evidence type="ECO:0000256" key="5">
    <source>
        <dbReference type="ARBA" id="ARBA00047475"/>
    </source>
</evidence>
<protein>
    <recommendedName>
        <fullName evidence="2">glucuronosyltransferase</fullName>
        <ecNumber evidence="2">2.4.1.17</ecNumber>
    </recommendedName>
</protein>
<keyword evidence="4" id="KW-0808">Transferase</keyword>
<dbReference type="InterPro" id="IPR050271">
    <property type="entry name" value="UDP-glycosyltransferase"/>
</dbReference>
<dbReference type="PANTHER" id="PTHR48043:SF68">
    <property type="entry name" value="GLUCURONOSYLTRANSFERASE"/>
    <property type="match status" value="1"/>
</dbReference>
<evidence type="ECO:0000313" key="8">
    <source>
        <dbReference type="Proteomes" id="UP000046393"/>
    </source>
</evidence>
<name>A0A158R4I2_9BILA</name>
<dbReference type="EC" id="2.4.1.17" evidence="2"/>
<keyword evidence="3" id="KW-0328">Glycosyltransferase</keyword>